<evidence type="ECO:0000256" key="1">
    <source>
        <dbReference type="ARBA" id="ARBA00004123"/>
    </source>
</evidence>
<evidence type="ECO:0000256" key="10">
    <source>
        <dbReference type="ARBA" id="ARBA00047821"/>
    </source>
</evidence>
<dbReference type="InterPro" id="IPR000182">
    <property type="entry name" value="GNAT_dom"/>
</dbReference>
<comment type="catalytic activity">
    <reaction evidence="11">
        <text>N-terminal L-seryl-[histone H4] + acetyl-CoA = N-terminal N(alpha)-acetyl-L-seryl-[histone H4] + CoA + H(+)</text>
        <dbReference type="Rhea" id="RHEA:50596"/>
        <dbReference type="Rhea" id="RHEA-COMP:12740"/>
        <dbReference type="Rhea" id="RHEA-COMP:12743"/>
        <dbReference type="ChEBI" id="CHEBI:15378"/>
        <dbReference type="ChEBI" id="CHEBI:57287"/>
        <dbReference type="ChEBI" id="CHEBI:57288"/>
        <dbReference type="ChEBI" id="CHEBI:64738"/>
        <dbReference type="ChEBI" id="CHEBI:83690"/>
        <dbReference type="EC" id="2.3.1.257"/>
    </reaction>
</comment>
<evidence type="ECO:0000256" key="2">
    <source>
        <dbReference type="ARBA" id="ARBA00004496"/>
    </source>
</evidence>
<dbReference type="Pfam" id="PF00583">
    <property type="entry name" value="Acetyltransf_1"/>
    <property type="match status" value="1"/>
</dbReference>
<keyword evidence="8" id="KW-0539">Nucleus</keyword>
<dbReference type="PANTHER" id="PTHR20531">
    <property type="entry name" value="N-ALPHA-ACETYLTRANSFERASE 40"/>
    <property type="match status" value="1"/>
</dbReference>
<dbReference type="GO" id="GO:0005634">
    <property type="term" value="C:nucleus"/>
    <property type="evidence" value="ECO:0007669"/>
    <property type="project" value="UniProtKB-SubCell"/>
</dbReference>
<organism evidence="13 14">
    <name type="scientific">Agrocybe pediades</name>
    <dbReference type="NCBI Taxonomy" id="84607"/>
    <lineage>
        <taxon>Eukaryota</taxon>
        <taxon>Fungi</taxon>
        <taxon>Dikarya</taxon>
        <taxon>Basidiomycota</taxon>
        <taxon>Agaricomycotina</taxon>
        <taxon>Agaricomycetes</taxon>
        <taxon>Agaricomycetidae</taxon>
        <taxon>Agaricales</taxon>
        <taxon>Agaricineae</taxon>
        <taxon>Strophariaceae</taxon>
        <taxon>Agrocybe</taxon>
    </lineage>
</organism>
<dbReference type="CDD" id="cd04301">
    <property type="entry name" value="NAT_SF"/>
    <property type="match status" value="1"/>
</dbReference>
<proteinExistence type="inferred from homology"/>
<feature type="domain" description="N-acetyltransferase" evidence="12">
    <location>
        <begin position="45"/>
        <end position="193"/>
    </location>
</feature>
<comment type="catalytic activity">
    <reaction evidence="10">
        <text>N-terminal L-seryl-[histone H2A] + acetyl-CoA = N-terminal N(alpha)-acetyl-L-seryl-[histone H2A] + CoA + H(+)</text>
        <dbReference type="Rhea" id="RHEA:50600"/>
        <dbReference type="Rhea" id="RHEA-COMP:12742"/>
        <dbReference type="Rhea" id="RHEA-COMP:12744"/>
        <dbReference type="ChEBI" id="CHEBI:15378"/>
        <dbReference type="ChEBI" id="CHEBI:57287"/>
        <dbReference type="ChEBI" id="CHEBI:57288"/>
        <dbReference type="ChEBI" id="CHEBI:64738"/>
        <dbReference type="ChEBI" id="CHEBI:83690"/>
        <dbReference type="EC" id="2.3.1.257"/>
    </reaction>
</comment>
<gene>
    <name evidence="13" type="ORF">D9613_001869</name>
</gene>
<comment type="caution">
    <text evidence="13">The sequence shown here is derived from an EMBL/GenBank/DDBJ whole genome shotgun (WGS) entry which is preliminary data.</text>
</comment>
<dbReference type="PROSITE" id="PS51186">
    <property type="entry name" value="GNAT"/>
    <property type="match status" value="1"/>
</dbReference>
<dbReference type="InterPro" id="IPR039949">
    <property type="entry name" value="NAA40"/>
</dbReference>
<dbReference type="EC" id="2.3.1.257" evidence="4"/>
<keyword evidence="6" id="KW-0963">Cytoplasm</keyword>
<dbReference type="GO" id="GO:1990189">
    <property type="term" value="F:protein N-terminal-serine acetyltransferase activity"/>
    <property type="evidence" value="ECO:0007669"/>
    <property type="project" value="UniProtKB-EC"/>
</dbReference>
<keyword evidence="14" id="KW-1185">Reference proteome</keyword>
<evidence type="ECO:0000256" key="3">
    <source>
        <dbReference type="ARBA" id="ARBA00008870"/>
    </source>
</evidence>
<evidence type="ECO:0000256" key="11">
    <source>
        <dbReference type="ARBA" id="ARBA00049524"/>
    </source>
</evidence>
<evidence type="ECO:0000256" key="9">
    <source>
        <dbReference type="ARBA" id="ARBA00023315"/>
    </source>
</evidence>
<evidence type="ECO:0000256" key="8">
    <source>
        <dbReference type="ARBA" id="ARBA00023242"/>
    </source>
</evidence>
<evidence type="ECO:0000313" key="13">
    <source>
        <dbReference type="EMBL" id="KAF4622896.1"/>
    </source>
</evidence>
<dbReference type="GO" id="GO:0010485">
    <property type="term" value="F:histone H4 acetyltransferase activity"/>
    <property type="evidence" value="ECO:0007669"/>
    <property type="project" value="InterPro"/>
</dbReference>
<comment type="subcellular location">
    <subcellularLocation>
        <location evidence="2">Cytoplasm</location>
    </subcellularLocation>
    <subcellularLocation>
        <location evidence="1">Nucleus</location>
    </subcellularLocation>
</comment>
<name>A0A8H4R656_9AGAR</name>
<dbReference type="EMBL" id="JAACJL010000001">
    <property type="protein sequence ID" value="KAF4622896.1"/>
    <property type="molecule type" value="Genomic_DNA"/>
</dbReference>
<dbReference type="InterPro" id="IPR016181">
    <property type="entry name" value="Acyl_CoA_acyltransferase"/>
</dbReference>
<keyword evidence="7" id="KW-0808">Transferase</keyword>
<comment type="similarity">
    <text evidence="3">Belongs to the acetyltransferase family. NAA40 subfamily.</text>
</comment>
<protein>
    <recommendedName>
        <fullName evidence="5">N-alpha-acetyltransferase 40</fullName>
        <ecNumber evidence="4">2.3.1.257</ecNumber>
    </recommendedName>
</protein>
<dbReference type="GO" id="GO:0005737">
    <property type="term" value="C:cytoplasm"/>
    <property type="evidence" value="ECO:0007669"/>
    <property type="project" value="UniProtKB-SubCell"/>
</dbReference>
<sequence>MLSTQSSRAVKLANKASSARLADCLSSSYDFPSRPPCRLQVMHNNDLKKTHRDAIWDIFELNMRSLYEDSSFGWDPQSKRKELFHALSRYLLVSEGGSTELLAFVHFRFEVEEDENVLYCYDIQIKPSAQGLGLGRILLDELAKLGSIFRMEKILLTVLKKNMRAIKFYEAVGFSVDPTSPGYLESDEELSPENAEADYEILSKQIMSDVE</sequence>
<dbReference type="Gene3D" id="3.40.630.30">
    <property type="match status" value="1"/>
</dbReference>
<evidence type="ECO:0000313" key="14">
    <source>
        <dbReference type="Proteomes" id="UP000521872"/>
    </source>
</evidence>
<accession>A0A8H4R656</accession>
<evidence type="ECO:0000256" key="4">
    <source>
        <dbReference type="ARBA" id="ARBA00012950"/>
    </source>
</evidence>
<evidence type="ECO:0000256" key="7">
    <source>
        <dbReference type="ARBA" id="ARBA00022679"/>
    </source>
</evidence>
<dbReference type="Proteomes" id="UP000521872">
    <property type="component" value="Unassembled WGS sequence"/>
</dbReference>
<dbReference type="SUPFAM" id="SSF55729">
    <property type="entry name" value="Acyl-CoA N-acyltransferases (Nat)"/>
    <property type="match status" value="1"/>
</dbReference>
<evidence type="ECO:0000256" key="6">
    <source>
        <dbReference type="ARBA" id="ARBA00022490"/>
    </source>
</evidence>
<keyword evidence="9" id="KW-0012">Acyltransferase</keyword>
<dbReference type="AlphaFoldDB" id="A0A8H4R656"/>
<evidence type="ECO:0000259" key="12">
    <source>
        <dbReference type="PROSITE" id="PS51186"/>
    </source>
</evidence>
<evidence type="ECO:0000256" key="5">
    <source>
        <dbReference type="ARBA" id="ARBA00015043"/>
    </source>
</evidence>
<dbReference type="PANTHER" id="PTHR20531:SF1">
    <property type="entry name" value="N-ALPHA-ACETYLTRANSFERASE 40"/>
    <property type="match status" value="1"/>
</dbReference>
<dbReference type="GO" id="GO:0043998">
    <property type="term" value="F:histone H2A acetyltransferase activity"/>
    <property type="evidence" value="ECO:0007669"/>
    <property type="project" value="InterPro"/>
</dbReference>
<reference evidence="13 14" key="1">
    <citation type="submission" date="2019-12" db="EMBL/GenBank/DDBJ databases">
        <authorList>
            <person name="Floudas D."/>
            <person name="Bentzer J."/>
            <person name="Ahren D."/>
            <person name="Johansson T."/>
            <person name="Persson P."/>
            <person name="Tunlid A."/>
        </authorList>
    </citation>
    <scope>NUCLEOTIDE SEQUENCE [LARGE SCALE GENOMIC DNA]</scope>
    <source>
        <strain evidence="13 14">CBS 102.39</strain>
    </source>
</reference>